<keyword evidence="4" id="KW-0808">Transferase</keyword>
<name>A0A1W1W6V5_SULTA</name>
<dbReference type="SUPFAM" id="SSF53335">
    <property type="entry name" value="S-adenosyl-L-methionine-dependent methyltransferases"/>
    <property type="match status" value="1"/>
</dbReference>
<organism evidence="7 8">
    <name type="scientific">Sulfobacillus thermosulfidooxidans (strain DSM 9293 / VKM B-1269 / AT-1)</name>
    <dbReference type="NCBI Taxonomy" id="929705"/>
    <lineage>
        <taxon>Bacteria</taxon>
        <taxon>Bacillati</taxon>
        <taxon>Bacillota</taxon>
        <taxon>Clostridia</taxon>
        <taxon>Eubacteriales</taxon>
        <taxon>Clostridiales Family XVII. Incertae Sedis</taxon>
        <taxon>Sulfobacillus</taxon>
    </lineage>
</organism>
<comment type="catalytic activity">
    <reaction evidence="6">
        <text>a 2'-deoxyadenosine in DNA + S-adenosyl-L-methionine = an N(6)-methyl-2'-deoxyadenosine in DNA + S-adenosyl-L-homocysteine + H(+)</text>
        <dbReference type="Rhea" id="RHEA:15197"/>
        <dbReference type="Rhea" id="RHEA-COMP:12418"/>
        <dbReference type="Rhea" id="RHEA-COMP:12419"/>
        <dbReference type="ChEBI" id="CHEBI:15378"/>
        <dbReference type="ChEBI" id="CHEBI:57856"/>
        <dbReference type="ChEBI" id="CHEBI:59789"/>
        <dbReference type="ChEBI" id="CHEBI:90615"/>
        <dbReference type="ChEBI" id="CHEBI:90616"/>
        <dbReference type="EC" id="2.1.1.72"/>
    </reaction>
</comment>
<sequence>MTIPVLWPWQGSKARLAPFIVSRLPPHQRYVEPFAGTAAVLLAKSRAPIEVINDVNQDLVAVYRCLQDPVLTRRLYRRVQWTPVSRAEWIRAQEPLASPDVVEQAARFLVRMTQSFNGLPSRKTWGGGLGPIVPRIDRTLHRLAPVADRLRGVALECAPWDAVAARFESPETLFFVDPPYRTDHEDAETAYDANAPWTAADWDALLTWALGSPAMIVLTHYPHPDLHRLADAGWHHETLSVWVNAKARTQRLGIAQGHLDAERDRRDEQIWWSPRAWNRVVHQLTLWDFVSDDPHAEDLG</sequence>
<evidence type="ECO:0000256" key="2">
    <source>
        <dbReference type="ARBA" id="ARBA00011900"/>
    </source>
</evidence>
<dbReference type="GO" id="GO:0032259">
    <property type="term" value="P:methylation"/>
    <property type="evidence" value="ECO:0007669"/>
    <property type="project" value="UniProtKB-KW"/>
</dbReference>
<dbReference type="GO" id="GO:0043565">
    <property type="term" value="F:sequence-specific DNA binding"/>
    <property type="evidence" value="ECO:0007669"/>
    <property type="project" value="TreeGrafter"/>
</dbReference>
<reference evidence="8" key="1">
    <citation type="submission" date="2017-04" db="EMBL/GenBank/DDBJ databases">
        <authorList>
            <person name="Varghese N."/>
            <person name="Submissions S."/>
        </authorList>
    </citation>
    <scope>NUCLEOTIDE SEQUENCE [LARGE SCALE GENOMIC DNA]</scope>
    <source>
        <strain evidence="8">DSM 9293</strain>
    </source>
</reference>
<dbReference type="Pfam" id="PF02086">
    <property type="entry name" value="MethyltransfD12"/>
    <property type="match status" value="1"/>
</dbReference>
<dbReference type="RefSeq" id="WP_084660743.1">
    <property type="nucleotide sequence ID" value="NZ_FWWY01000001.1"/>
</dbReference>
<proteinExistence type="inferred from homology"/>
<evidence type="ECO:0000256" key="3">
    <source>
        <dbReference type="ARBA" id="ARBA00022603"/>
    </source>
</evidence>
<dbReference type="InterPro" id="IPR023095">
    <property type="entry name" value="Ade_MeTrfase_dom_2"/>
</dbReference>
<gene>
    <name evidence="7" type="ORF">SAMN00768000_0223</name>
</gene>
<dbReference type="Proteomes" id="UP000192660">
    <property type="component" value="Unassembled WGS sequence"/>
</dbReference>
<dbReference type="PRINTS" id="PR00505">
    <property type="entry name" value="D12N6MTFRASE"/>
</dbReference>
<dbReference type="InterPro" id="IPR029063">
    <property type="entry name" value="SAM-dependent_MTases_sf"/>
</dbReference>
<dbReference type="Gene3D" id="1.10.1020.10">
    <property type="entry name" value="Adenine-specific Methyltransferase, Domain 2"/>
    <property type="match status" value="1"/>
</dbReference>
<keyword evidence="8" id="KW-1185">Reference proteome</keyword>
<evidence type="ECO:0000256" key="1">
    <source>
        <dbReference type="ARBA" id="ARBA00006594"/>
    </source>
</evidence>
<dbReference type="PANTHER" id="PTHR30481:SF4">
    <property type="entry name" value="SITE-SPECIFIC DNA-METHYLTRANSFERASE (ADENINE-SPECIFIC)"/>
    <property type="match status" value="1"/>
</dbReference>
<accession>A0A1W1W6V5</accession>
<keyword evidence="5" id="KW-0949">S-adenosyl-L-methionine</keyword>
<evidence type="ECO:0000256" key="4">
    <source>
        <dbReference type="ARBA" id="ARBA00022679"/>
    </source>
</evidence>
<dbReference type="GO" id="GO:0009307">
    <property type="term" value="P:DNA restriction-modification system"/>
    <property type="evidence" value="ECO:0007669"/>
    <property type="project" value="InterPro"/>
</dbReference>
<dbReference type="InterPro" id="IPR012327">
    <property type="entry name" value="MeTrfase_D12"/>
</dbReference>
<keyword evidence="3 7" id="KW-0489">Methyltransferase</keyword>
<evidence type="ECO:0000313" key="7">
    <source>
        <dbReference type="EMBL" id="SMC02014.1"/>
    </source>
</evidence>
<dbReference type="OrthoDB" id="9805629at2"/>
<dbReference type="Gene3D" id="3.40.50.150">
    <property type="entry name" value="Vaccinia Virus protein VP39"/>
    <property type="match status" value="1"/>
</dbReference>
<comment type="similarity">
    <text evidence="1">Belongs to the N(4)/N(6)-methyltransferase family.</text>
</comment>
<evidence type="ECO:0000256" key="6">
    <source>
        <dbReference type="ARBA" id="ARBA00047942"/>
    </source>
</evidence>
<dbReference type="AlphaFoldDB" id="A0A1W1W6V5"/>
<dbReference type="PANTHER" id="PTHR30481">
    <property type="entry name" value="DNA ADENINE METHYLASE"/>
    <property type="match status" value="1"/>
</dbReference>
<protein>
    <recommendedName>
        <fullName evidence="2">site-specific DNA-methyltransferase (adenine-specific)</fullName>
        <ecNumber evidence="2">2.1.1.72</ecNumber>
    </recommendedName>
</protein>
<dbReference type="GO" id="GO:0006298">
    <property type="term" value="P:mismatch repair"/>
    <property type="evidence" value="ECO:0007669"/>
    <property type="project" value="TreeGrafter"/>
</dbReference>
<evidence type="ECO:0000256" key="5">
    <source>
        <dbReference type="ARBA" id="ARBA00022691"/>
    </source>
</evidence>
<dbReference type="EMBL" id="FWWY01000001">
    <property type="protein sequence ID" value="SMC02014.1"/>
    <property type="molecule type" value="Genomic_DNA"/>
</dbReference>
<dbReference type="GO" id="GO:0009007">
    <property type="term" value="F:site-specific DNA-methyltransferase (adenine-specific) activity"/>
    <property type="evidence" value="ECO:0007669"/>
    <property type="project" value="UniProtKB-EC"/>
</dbReference>
<dbReference type="EC" id="2.1.1.72" evidence="2"/>
<dbReference type="GO" id="GO:1904047">
    <property type="term" value="F:S-adenosyl-L-methionine binding"/>
    <property type="evidence" value="ECO:0007669"/>
    <property type="project" value="TreeGrafter"/>
</dbReference>
<evidence type="ECO:0000313" key="8">
    <source>
        <dbReference type="Proteomes" id="UP000192660"/>
    </source>
</evidence>